<sequence length="1080" mass="117821">MISERPGRIRYVSPEGVLQEEPWVAPEIVTGDENGGGMMGLAVHPDFPEKPYVYAMYSGHVLGGRANRVVRFRHEGTHGVDEEVIVDMLPAGNTHFGGRIDFGPDGMLYVTQGDTGQRSSAQTIRDMRGTIMRFTPEGEIPDTNPWPHSPVWSMGMRNTAGLSWHPETGTLFASDHGASGEWRDPLIGARDEVNIIQKGGNYGWPAVVGAPGLPDYIDPILMWEKAPLPPGDLVFYDGDLMPDLKGDLFLATLRTETLMRIRFDDPNDPHKPTGLERWFTDRDLGDTPLGEGPSHYGRLRAVTVGPDGAIYFGTTNRDRGRGTIRETDDRVCGSSPPAETNRDGRFWPSRLLSFQEYFVILTDQNFARYPMKALAHKMIIASLGCLGCIGGMVAAQSAKAIEDTGAINKNEDIKEIAVTTTRLEEPSARTAWSVTRLEYSDLRNAPATTFDRILTDVPGVTLFRRASSLAAHPTTQGVTLRGIGPNGAGRALVTLDGVPLNDPFGGWVTWSAIDPARIGAVEIQRGGGAGAMGNQALTGHIQLESRMPEDFDLWGEARGGNFGTVDVSAGLGDRIGATAFSLSGRYFNSDGFNLRPEDQRGPVDVPAALETGSIDARGEWQIADSTTLRGRVGWFREEGVNGLALSTNKTDALDLSLGLVIDGGRLGPSLEIIGWYHDRDFANSFAAVFDEARTVERQVLDQFDVPAEGMGGNAILRLPIAEDGVLEFGTDLRRLEGATNELFRNLGDGFTRLRQAGGDQWLIGGWVEYAGSLTERLEISSGVRLDYWKTFDGFLQESDRADGTILRDDAITDRSDTLVNGRLALAYRLHEKLRLRLSGYTGFRLPTINEFFRPFRVGNDITEANPNLTAERLYGTELGLELSVADGVVVSATYFRNWLKNGVGNITLAEGPGVFPPAGFVPAGGSLRQRQNIERIIADGIELEARAALPGDLALVARYLFTDARITQSDDFPALVGNRLAQSAKHSAALDLRWEPSLPWRLSLSARTEGDRFEDDLGSRTLSGFFTLDAAVFYEITETTELFVSAENVFDKAIASQIDGDGLLTRARPRLVSGGVRIGL</sequence>
<dbReference type="Pfam" id="PF07715">
    <property type="entry name" value="Plug"/>
    <property type="match status" value="1"/>
</dbReference>
<keyword evidence="3 10" id="KW-1134">Transmembrane beta strand</keyword>
<evidence type="ECO:0000256" key="9">
    <source>
        <dbReference type="ARBA" id="ARBA00023237"/>
    </source>
</evidence>
<dbReference type="GO" id="GO:0009279">
    <property type="term" value="C:cell outer membrane"/>
    <property type="evidence" value="ECO:0007669"/>
    <property type="project" value="UniProtKB-SubCell"/>
</dbReference>
<evidence type="ECO:0000259" key="14">
    <source>
        <dbReference type="Pfam" id="PF07995"/>
    </source>
</evidence>
<dbReference type="EMBL" id="BKCN01000008">
    <property type="protein sequence ID" value="GER04195.1"/>
    <property type="molecule type" value="Genomic_DNA"/>
</dbReference>
<organism evidence="15 16">
    <name type="scientific">Iodidimonas nitroreducens</name>
    <dbReference type="NCBI Taxonomy" id="1236968"/>
    <lineage>
        <taxon>Bacteria</taxon>
        <taxon>Pseudomonadati</taxon>
        <taxon>Pseudomonadota</taxon>
        <taxon>Alphaproteobacteria</taxon>
        <taxon>Iodidimonadales</taxon>
        <taxon>Iodidimonadaceae</taxon>
        <taxon>Iodidimonas</taxon>
    </lineage>
</organism>
<evidence type="ECO:0000256" key="6">
    <source>
        <dbReference type="ARBA" id="ARBA00023065"/>
    </source>
</evidence>
<dbReference type="PROSITE" id="PS52016">
    <property type="entry name" value="TONB_DEPENDENT_REC_3"/>
    <property type="match status" value="1"/>
</dbReference>
<dbReference type="SUPFAM" id="SSF50952">
    <property type="entry name" value="Soluble quinoprotein glucose dehydrogenase"/>
    <property type="match status" value="1"/>
</dbReference>
<feature type="domain" description="TonB-dependent receptor-like beta-barrel" evidence="12">
    <location>
        <begin position="613"/>
        <end position="1049"/>
    </location>
</feature>
<keyword evidence="6" id="KW-0406">Ion transport</keyword>
<evidence type="ECO:0000313" key="15">
    <source>
        <dbReference type="EMBL" id="GER04195.1"/>
    </source>
</evidence>
<evidence type="ECO:0008006" key="17">
    <source>
        <dbReference type="Google" id="ProtNLM"/>
    </source>
</evidence>
<evidence type="ECO:0000256" key="4">
    <source>
        <dbReference type="ARBA" id="ARBA00022692"/>
    </source>
</evidence>
<evidence type="ECO:0000256" key="11">
    <source>
        <dbReference type="RuleBase" id="RU003357"/>
    </source>
</evidence>
<dbReference type="InterPro" id="IPR011042">
    <property type="entry name" value="6-blade_b-propeller_TolB-like"/>
</dbReference>
<evidence type="ECO:0000256" key="2">
    <source>
        <dbReference type="ARBA" id="ARBA00022448"/>
    </source>
</evidence>
<dbReference type="Gene3D" id="2.170.130.10">
    <property type="entry name" value="TonB-dependent receptor, plug domain"/>
    <property type="match status" value="1"/>
</dbReference>
<reference evidence="15 16" key="1">
    <citation type="submission" date="2019-09" db="EMBL/GenBank/DDBJ databases">
        <title>NBRP : Genome information of microbial organism related human and environment.</title>
        <authorList>
            <person name="Hattori M."/>
            <person name="Oshima K."/>
            <person name="Inaba H."/>
            <person name="Suda W."/>
            <person name="Sakamoto M."/>
            <person name="Iino T."/>
            <person name="Kitahara M."/>
            <person name="Oshida Y."/>
            <person name="Iida T."/>
            <person name="Kudo T."/>
            <person name="Itoh T."/>
            <person name="Ohkuma M."/>
        </authorList>
    </citation>
    <scope>NUCLEOTIDE SEQUENCE [LARGE SCALE GENOMIC DNA]</scope>
    <source>
        <strain evidence="15 16">Q-1</strain>
    </source>
</reference>
<name>A0A5A7N9A6_9PROT</name>
<dbReference type="PANTHER" id="PTHR30069:SF53">
    <property type="entry name" value="COLICIN I RECEPTOR-RELATED"/>
    <property type="match status" value="1"/>
</dbReference>
<comment type="subcellular location">
    <subcellularLocation>
        <location evidence="1 10">Cell outer membrane</location>
        <topology evidence="1 10">Multi-pass membrane protein</topology>
    </subcellularLocation>
</comment>
<dbReference type="PANTHER" id="PTHR30069">
    <property type="entry name" value="TONB-DEPENDENT OUTER MEMBRANE RECEPTOR"/>
    <property type="match status" value="1"/>
</dbReference>
<dbReference type="Gene3D" id="2.120.10.30">
    <property type="entry name" value="TolB, C-terminal domain"/>
    <property type="match status" value="1"/>
</dbReference>
<dbReference type="InterPro" id="IPR039426">
    <property type="entry name" value="TonB-dep_rcpt-like"/>
</dbReference>
<keyword evidence="2 10" id="KW-0813">Transport</keyword>
<evidence type="ECO:0000256" key="7">
    <source>
        <dbReference type="ARBA" id="ARBA00023077"/>
    </source>
</evidence>
<dbReference type="InterPro" id="IPR036942">
    <property type="entry name" value="Beta-barrel_TonB_sf"/>
</dbReference>
<dbReference type="InterPro" id="IPR037066">
    <property type="entry name" value="Plug_dom_sf"/>
</dbReference>
<dbReference type="InterPro" id="IPR012938">
    <property type="entry name" value="Glc/Sorbosone_DH"/>
</dbReference>
<keyword evidence="8 10" id="KW-0472">Membrane</keyword>
<accession>A0A5A7N9A6</accession>
<evidence type="ECO:0000256" key="5">
    <source>
        <dbReference type="ARBA" id="ARBA00022729"/>
    </source>
</evidence>
<proteinExistence type="inferred from homology"/>
<dbReference type="GO" id="GO:0015344">
    <property type="term" value="F:siderophore uptake transmembrane transporter activity"/>
    <property type="evidence" value="ECO:0007669"/>
    <property type="project" value="TreeGrafter"/>
</dbReference>
<evidence type="ECO:0000256" key="10">
    <source>
        <dbReference type="PROSITE-ProRule" id="PRU01360"/>
    </source>
</evidence>
<protein>
    <recommendedName>
        <fullName evidence="17">TonB-dependent receptor</fullName>
    </recommendedName>
</protein>
<dbReference type="Gene3D" id="2.40.170.20">
    <property type="entry name" value="TonB-dependent receptor, beta-barrel domain"/>
    <property type="match status" value="1"/>
</dbReference>
<evidence type="ECO:0000256" key="8">
    <source>
        <dbReference type="ARBA" id="ARBA00023136"/>
    </source>
</evidence>
<feature type="domain" description="TonB-dependent receptor plug" evidence="13">
    <location>
        <begin position="429"/>
        <end position="539"/>
    </location>
</feature>
<evidence type="ECO:0000256" key="1">
    <source>
        <dbReference type="ARBA" id="ARBA00004571"/>
    </source>
</evidence>
<evidence type="ECO:0000259" key="13">
    <source>
        <dbReference type="Pfam" id="PF07715"/>
    </source>
</evidence>
<feature type="domain" description="Glucose/Sorbosone dehydrogenase" evidence="14">
    <location>
        <begin position="1"/>
        <end position="318"/>
    </location>
</feature>
<dbReference type="GO" id="GO:0044718">
    <property type="term" value="P:siderophore transmembrane transport"/>
    <property type="evidence" value="ECO:0007669"/>
    <property type="project" value="TreeGrafter"/>
</dbReference>
<keyword evidence="16" id="KW-1185">Reference proteome</keyword>
<comment type="caution">
    <text evidence="15">The sequence shown here is derived from an EMBL/GenBank/DDBJ whole genome shotgun (WGS) entry which is preliminary data.</text>
</comment>
<keyword evidence="9 10" id="KW-0998">Cell outer membrane</keyword>
<evidence type="ECO:0000313" key="16">
    <source>
        <dbReference type="Proteomes" id="UP000324996"/>
    </source>
</evidence>
<dbReference type="InterPro" id="IPR000531">
    <property type="entry name" value="Beta-barrel_TonB"/>
</dbReference>
<keyword evidence="7 11" id="KW-0798">TonB box</keyword>
<dbReference type="SUPFAM" id="SSF56935">
    <property type="entry name" value="Porins"/>
    <property type="match status" value="1"/>
</dbReference>
<dbReference type="InterPro" id="IPR012910">
    <property type="entry name" value="Plug_dom"/>
</dbReference>
<dbReference type="Proteomes" id="UP000324996">
    <property type="component" value="Unassembled WGS sequence"/>
</dbReference>
<dbReference type="Pfam" id="PF00593">
    <property type="entry name" value="TonB_dep_Rec_b-barrel"/>
    <property type="match status" value="1"/>
</dbReference>
<evidence type="ECO:0000256" key="3">
    <source>
        <dbReference type="ARBA" id="ARBA00022452"/>
    </source>
</evidence>
<dbReference type="CDD" id="cd01347">
    <property type="entry name" value="ligand_gated_channel"/>
    <property type="match status" value="1"/>
</dbReference>
<dbReference type="InterPro" id="IPR011041">
    <property type="entry name" value="Quinoprot_gluc/sorb_DH_b-prop"/>
</dbReference>
<evidence type="ECO:0000259" key="12">
    <source>
        <dbReference type="Pfam" id="PF00593"/>
    </source>
</evidence>
<gene>
    <name evidence="15" type="ORF">JCM17846_18770</name>
</gene>
<keyword evidence="5" id="KW-0732">Signal</keyword>
<comment type="similarity">
    <text evidence="10 11">Belongs to the TonB-dependent receptor family.</text>
</comment>
<keyword evidence="4 10" id="KW-0812">Transmembrane</keyword>
<dbReference type="AlphaFoldDB" id="A0A5A7N9A6"/>
<dbReference type="Pfam" id="PF07995">
    <property type="entry name" value="GSDH"/>
    <property type="match status" value="1"/>
</dbReference>